<reference evidence="2 3" key="1">
    <citation type="submission" date="2016-11" db="EMBL/GenBank/DDBJ databases">
        <title>The macronuclear genome of Stentor coeruleus: a giant cell with tiny introns.</title>
        <authorList>
            <person name="Slabodnick M."/>
            <person name="Ruby J.G."/>
            <person name="Reiff S.B."/>
            <person name="Swart E.C."/>
            <person name="Gosai S."/>
            <person name="Prabakaran S."/>
            <person name="Witkowska E."/>
            <person name="Larue G.E."/>
            <person name="Fisher S."/>
            <person name="Freeman R.M."/>
            <person name="Gunawardena J."/>
            <person name="Chu W."/>
            <person name="Stover N.A."/>
            <person name="Gregory B.D."/>
            <person name="Nowacki M."/>
            <person name="Derisi J."/>
            <person name="Roy S.W."/>
            <person name="Marshall W.F."/>
            <person name="Sood P."/>
        </authorList>
    </citation>
    <scope>NUCLEOTIDE SEQUENCE [LARGE SCALE GENOMIC DNA]</scope>
    <source>
        <strain evidence="2">WM001</strain>
    </source>
</reference>
<accession>A0A1R2B1E6</accession>
<sequence length="318" mass="37007">MDSTEENKQQIIDLKAYYKANRKAVRCYCLCLMPVFIYAWIMSLMTLISGNAFTQIFTNGETDYEFKGSIKGPTNDTFINFTNYSYSKTNLSFDLNERLFEVSCHSNQSYDECFDNCKGHCEFFKDWSDAGSIFLIGIIPSLASNIFIFFMMICAYITAWTWCITISLVFFTLPPILYIITFTIWAIKMDLHENDVYHNVFTSTTAPVKRESGLNVVIVFIVTMPFYLAFFYCITKNIKILFKKGIWFKKSAITSSMPILQYYHQPELNNMENNEETKQNLNYINITETRTEHLLEDYASPERINISAPASFDESLER</sequence>
<protein>
    <submittedName>
        <fullName evidence="2">Uncharacterized protein</fullName>
    </submittedName>
</protein>
<gene>
    <name evidence="2" type="ORF">SteCoe_31415</name>
</gene>
<keyword evidence="1" id="KW-0472">Membrane</keyword>
<keyword evidence="1" id="KW-0812">Transmembrane</keyword>
<evidence type="ECO:0000313" key="3">
    <source>
        <dbReference type="Proteomes" id="UP000187209"/>
    </source>
</evidence>
<evidence type="ECO:0000313" key="2">
    <source>
        <dbReference type="EMBL" id="OMJ70579.1"/>
    </source>
</evidence>
<keyword evidence="3" id="KW-1185">Reference proteome</keyword>
<feature type="transmembrane region" description="Helical" evidence="1">
    <location>
        <begin position="213"/>
        <end position="234"/>
    </location>
</feature>
<dbReference type="AlphaFoldDB" id="A0A1R2B1E6"/>
<dbReference type="Proteomes" id="UP000187209">
    <property type="component" value="Unassembled WGS sequence"/>
</dbReference>
<proteinExistence type="predicted"/>
<name>A0A1R2B1E6_9CILI</name>
<feature type="transmembrane region" description="Helical" evidence="1">
    <location>
        <begin position="164"/>
        <end position="187"/>
    </location>
</feature>
<dbReference type="EMBL" id="MPUH01001074">
    <property type="protein sequence ID" value="OMJ70579.1"/>
    <property type="molecule type" value="Genomic_DNA"/>
</dbReference>
<feature type="transmembrane region" description="Helical" evidence="1">
    <location>
        <begin position="27"/>
        <end position="48"/>
    </location>
</feature>
<comment type="caution">
    <text evidence="2">The sequence shown here is derived from an EMBL/GenBank/DDBJ whole genome shotgun (WGS) entry which is preliminary data.</text>
</comment>
<evidence type="ECO:0000256" key="1">
    <source>
        <dbReference type="SAM" id="Phobius"/>
    </source>
</evidence>
<keyword evidence="1" id="KW-1133">Transmembrane helix</keyword>
<organism evidence="2 3">
    <name type="scientific">Stentor coeruleus</name>
    <dbReference type="NCBI Taxonomy" id="5963"/>
    <lineage>
        <taxon>Eukaryota</taxon>
        <taxon>Sar</taxon>
        <taxon>Alveolata</taxon>
        <taxon>Ciliophora</taxon>
        <taxon>Postciliodesmatophora</taxon>
        <taxon>Heterotrichea</taxon>
        <taxon>Heterotrichida</taxon>
        <taxon>Stentoridae</taxon>
        <taxon>Stentor</taxon>
    </lineage>
</organism>
<feature type="transmembrane region" description="Helical" evidence="1">
    <location>
        <begin position="133"/>
        <end position="157"/>
    </location>
</feature>